<feature type="region of interest" description="Disordered" evidence="1">
    <location>
        <begin position="1"/>
        <end position="32"/>
    </location>
</feature>
<reference evidence="2 3" key="1">
    <citation type="submission" date="2016-10" db="EMBL/GenBank/DDBJ databases">
        <authorList>
            <person name="de Groot N.N."/>
        </authorList>
    </citation>
    <scope>NUCLEOTIDE SEQUENCE [LARGE SCALE GENOMIC DNA]</scope>
    <source>
        <strain evidence="3">P4B,CCM 7963,CECT 7998,DSM 25260,IBRC-M 10614,KCTC 13821</strain>
    </source>
</reference>
<dbReference type="EMBL" id="FNDU01000009">
    <property type="protein sequence ID" value="SDI63025.1"/>
    <property type="molecule type" value="Genomic_DNA"/>
</dbReference>
<dbReference type="Pfam" id="PF11772">
    <property type="entry name" value="EpuA"/>
    <property type="match status" value="1"/>
</dbReference>
<dbReference type="Proteomes" id="UP000199017">
    <property type="component" value="Unassembled WGS sequence"/>
</dbReference>
<evidence type="ECO:0000313" key="2">
    <source>
        <dbReference type="EMBL" id="SDI63025.1"/>
    </source>
</evidence>
<keyword evidence="2" id="KW-0240">DNA-directed RNA polymerase</keyword>
<dbReference type="RefSeq" id="WP_091586639.1">
    <property type="nucleotide sequence ID" value="NZ_FNDU01000009.1"/>
</dbReference>
<evidence type="ECO:0000313" key="3">
    <source>
        <dbReference type="Proteomes" id="UP000199017"/>
    </source>
</evidence>
<name>A0A1G8M550_9BACI</name>
<evidence type="ECO:0000256" key="1">
    <source>
        <dbReference type="SAM" id="MobiDB-lite"/>
    </source>
</evidence>
<dbReference type="InterPro" id="IPR024596">
    <property type="entry name" value="RNApol_su_b/EpuA"/>
</dbReference>
<dbReference type="OrthoDB" id="2300232at2"/>
<protein>
    <submittedName>
        <fullName evidence="2">DNA-directed RNA polymerase subunit beta</fullName>
    </submittedName>
</protein>
<dbReference type="AlphaFoldDB" id="A0A1G8M550"/>
<keyword evidence="2" id="KW-0804">Transcription</keyword>
<organism evidence="2 3">
    <name type="scientific">Alteribacillus bidgolensis</name>
    <dbReference type="NCBI Taxonomy" id="930129"/>
    <lineage>
        <taxon>Bacteria</taxon>
        <taxon>Bacillati</taxon>
        <taxon>Bacillota</taxon>
        <taxon>Bacilli</taxon>
        <taxon>Bacillales</taxon>
        <taxon>Bacillaceae</taxon>
        <taxon>Alteribacillus</taxon>
    </lineage>
</organism>
<accession>A0A1G8M550</accession>
<keyword evidence="3" id="KW-1185">Reference proteome</keyword>
<dbReference type="GO" id="GO:0000428">
    <property type="term" value="C:DNA-directed RNA polymerase complex"/>
    <property type="evidence" value="ECO:0007669"/>
    <property type="project" value="UniProtKB-KW"/>
</dbReference>
<dbReference type="STRING" id="930129.SAMN05216352_109214"/>
<sequence length="104" mass="12093">MNQKEESLKAPAAEEKHKEKETETLSETNEKDGKKKWFRFNKKLSNDRIRMVPIWVRLLIILGLFLISLIAGLIVGYALIGEGKSIQILNWETWQSLFNFMNGK</sequence>
<proteinExistence type="predicted"/>
<gene>
    <name evidence="2" type="ORF">SAMN05216352_109214</name>
</gene>